<sequence>MEDPQTMYNPDEATIVSHILQGKFSHGDFCEVYGRGPEAFWEKHHDEGLPSLEKFSRQVYKEIYALVKRGNFTADLRAADLDLSHAIILVCEELFLVHLLTPGKNEETPENAPSAEAWQKLESRYGAIAGEELEAALEVNELPSDELPDMKTCVLLGIAGQYKILAANKPIGFKLKGSTLRSLHFGDYVDAQIIQKLFRLGDKSAASYVGKKTQKVVDAFVAGRCRNNKNKGEINWWKERKGDVLSELYERVSALLPAPGTTVRSTLETFIGSILTKMAKGLFAKDNRYYSRYKLGEPEKIRLQEDENEDNDKPEDVAEELYWDIPDFYESLYRVASGSEKLSERHREAVELRYLAGYDNTSIGKRFGLDANAAGSLIYRGLESIRRLICADVKNKNIYLDICNGK</sequence>
<evidence type="ECO:0000313" key="2">
    <source>
        <dbReference type="EMBL" id="GAA4440934.1"/>
    </source>
</evidence>
<dbReference type="InterPro" id="IPR013324">
    <property type="entry name" value="RNA_pol_sigma_r3/r4-like"/>
</dbReference>
<gene>
    <name evidence="2" type="ORF">GCM10023091_25280</name>
</gene>
<dbReference type="Gene3D" id="1.10.10.10">
    <property type="entry name" value="Winged helix-like DNA-binding domain superfamily/Winged helix DNA-binding domain"/>
    <property type="match status" value="1"/>
</dbReference>
<dbReference type="SUPFAM" id="SSF88659">
    <property type="entry name" value="Sigma3 and sigma4 domains of RNA polymerase sigma factors"/>
    <property type="match status" value="1"/>
</dbReference>
<comment type="caution">
    <text evidence="2">The sequence shown here is derived from an EMBL/GenBank/DDBJ whole genome shotgun (WGS) entry which is preliminary data.</text>
</comment>
<protein>
    <recommendedName>
        <fullName evidence="1">RNA polymerase sigma factor 70 region 4 type 2 domain-containing protein</fullName>
    </recommendedName>
</protein>
<proteinExistence type="predicted"/>
<accession>A0ABP8M107</accession>
<reference evidence="3" key="1">
    <citation type="journal article" date="2019" name="Int. J. Syst. Evol. Microbiol.">
        <title>The Global Catalogue of Microorganisms (GCM) 10K type strain sequencing project: providing services to taxonomists for standard genome sequencing and annotation.</title>
        <authorList>
            <consortium name="The Broad Institute Genomics Platform"/>
            <consortium name="The Broad Institute Genome Sequencing Center for Infectious Disease"/>
            <person name="Wu L."/>
            <person name="Ma J."/>
        </authorList>
    </citation>
    <scope>NUCLEOTIDE SEQUENCE [LARGE SCALE GENOMIC DNA]</scope>
    <source>
        <strain evidence="3">JCM 31920</strain>
    </source>
</reference>
<dbReference type="InterPro" id="IPR013249">
    <property type="entry name" value="RNA_pol_sigma70_r4_t2"/>
</dbReference>
<keyword evidence="3" id="KW-1185">Reference proteome</keyword>
<name>A0ABP8M107_9BACT</name>
<dbReference type="Pfam" id="PF08281">
    <property type="entry name" value="Sigma70_r4_2"/>
    <property type="match status" value="1"/>
</dbReference>
<organism evidence="2 3">
    <name type="scientific">Ravibacter arvi</name>
    <dbReference type="NCBI Taxonomy" id="2051041"/>
    <lineage>
        <taxon>Bacteria</taxon>
        <taxon>Pseudomonadati</taxon>
        <taxon>Bacteroidota</taxon>
        <taxon>Cytophagia</taxon>
        <taxon>Cytophagales</taxon>
        <taxon>Spirosomataceae</taxon>
        <taxon>Ravibacter</taxon>
    </lineage>
</organism>
<evidence type="ECO:0000259" key="1">
    <source>
        <dbReference type="Pfam" id="PF08281"/>
    </source>
</evidence>
<dbReference type="EMBL" id="BAABEY010000025">
    <property type="protein sequence ID" value="GAA4440934.1"/>
    <property type="molecule type" value="Genomic_DNA"/>
</dbReference>
<dbReference type="InterPro" id="IPR036388">
    <property type="entry name" value="WH-like_DNA-bd_sf"/>
</dbReference>
<evidence type="ECO:0000313" key="3">
    <source>
        <dbReference type="Proteomes" id="UP001501508"/>
    </source>
</evidence>
<feature type="domain" description="RNA polymerase sigma factor 70 region 4 type 2" evidence="1">
    <location>
        <begin position="340"/>
        <end position="383"/>
    </location>
</feature>
<dbReference type="Proteomes" id="UP001501508">
    <property type="component" value="Unassembled WGS sequence"/>
</dbReference>